<reference evidence="13" key="1">
    <citation type="submission" date="2016-12" db="EMBL/GenBank/DDBJ databases">
        <title>An insight into the sialome and mialome of the sand fly, Nyssomyia neivai.</title>
        <authorList>
            <person name="Sebastian V."/>
            <person name="Goulart T.M."/>
            <person name="Oliveira W."/>
            <person name="Calvo E."/>
            <person name="Oliveira L.F."/>
            <person name="Pinto M.C."/>
            <person name="Rosselino A.M."/>
            <person name="Ribeiro J.M."/>
        </authorList>
    </citation>
    <scope>NUCLEOTIDE SEQUENCE</scope>
</reference>
<dbReference type="CDD" id="cd18038">
    <property type="entry name" value="DEXXQc_Helz-like"/>
    <property type="match status" value="1"/>
</dbReference>
<keyword evidence="5" id="KW-0547">Nucleotide-binding</keyword>
<evidence type="ECO:0000256" key="10">
    <source>
        <dbReference type="ARBA" id="ARBA00047984"/>
    </source>
</evidence>
<evidence type="ECO:0000256" key="3">
    <source>
        <dbReference type="ARBA" id="ARBA00012552"/>
    </source>
</evidence>
<keyword evidence="8" id="KW-0067">ATP-binding</keyword>
<evidence type="ECO:0000313" key="13">
    <source>
        <dbReference type="EMBL" id="JAV06373.1"/>
    </source>
</evidence>
<dbReference type="SMART" id="SM00382">
    <property type="entry name" value="AAA"/>
    <property type="match status" value="1"/>
</dbReference>
<keyword evidence="9" id="KW-0943">RNA-mediated gene silencing</keyword>
<dbReference type="CDD" id="cd18808">
    <property type="entry name" value="SF1_C_Upf1"/>
    <property type="match status" value="1"/>
</dbReference>
<name>A0A1L8DIU1_9DIPT</name>
<comment type="similarity">
    <text evidence="2">Belongs to the DNA2/NAM7 helicase family. SDE3 subfamily.</text>
</comment>
<dbReference type="PANTHER" id="PTHR45418:SF1">
    <property type="entry name" value="CANCER_TESTIS ANTIGEN 55"/>
    <property type="match status" value="1"/>
</dbReference>
<sequence length="1122" mass="128481">MGICVSKSSEKKAKNKYLPTMAEGISKSMEIREAVEKILTQLYVDEKIKDGLLPKEALRKATNKFLVQNNIGDFTYDDMPKTMLKYDFCYYMKVKQAHKSKFFNVNMSKIRELSEKYPNIITQDEQPANDLEPNPAESYTLAHVLTRQQIETTFKYSDKSCLVCQKTFNLQKAFEDHMKEHGEIFTIETSNWWEQQFTLMVEFRAKDGKFVCRIASEKKIKVNRVIMVLPPNNDFHILTTHAEVNATKFDVEFELLSTVNHPYAILIFYTADNNHPMLTQYQLTVKRLLHHNDVTLEEIKENSIQLLPKAVKTMHFDPLSWYYPPKDMQSLATRDFNNINLTGRQLQLYEKIMSYLKKGVTPNNYVSFWVTLVQMEDCAASEQLSKIDKTNEKLIYSQGYYLLHIPNLSEHTPAIMEGDKLIISRSEEPSDKKDKKYAKVYQLKKEHIVLDVETRDVLEKDVEFDIHFLANRMTIQLEQQALEYVKDHKIAQFFFPDSVSTQPIEFSSFEWINESVKTNPEQQSAIIHIVEKTAFPAPYILMGPPGTGKTTTIVEAICQIMKRNTSARILVAAPSNYACNVITHRLMQYVSDTDIYRMFAISKEQELDTLDQDLVNISNLKFGAHYYPDMSDLAQYRVILTTLAIAGKFAQAKIDPHHFDYVFIDESGSSTEPSTLIPIAGVITSLRKIHGQIILAGDPMQLGPIVVSEKASPKLGISILERLIDHGIYAKHSNGKYNPRVITKLIRNFRSHPKILEFSDREFYSNELMAEGRPQITRWACGWKYLPNKNVPILFEHVIGESEQDDNSPSWYNMREVKCIVFYIEMLMRAKTICGHKVGQKCIGVISPYKKQCQKIAIECKRRQWDDIDIGSVEKFQGQEKPVILLSTVRSLTRGVGFLRNPKRLNVALTRAQALLIVIGNIDTLDRDTTWHKFIDFCEENDVIMKNGMKKPRKNPNNSSENSKKEVVSVGASSDPVKQEISKETGQPVNISACYLVLPDVPKSPDNIRRENGLGNYNYVAPEVVNHPQGRLPTSVTTTNRTNILPPRIQNNYSNNYNSTYSTTDILYARERVFYPRRTTPRNAVFSTSSVLNAHAAARYSGSARSSNNPTGNNKKSTCLIM</sequence>
<dbReference type="GO" id="GO:0005737">
    <property type="term" value="C:cytoplasm"/>
    <property type="evidence" value="ECO:0007669"/>
    <property type="project" value="UniProtKB-SubCell"/>
</dbReference>
<evidence type="ECO:0000256" key="7">
    <source>
        <dbReference type="ARBA" id="ARBA00022806"/>
    </source>
</evidence>
<evidence type="ECO:0000256" key="4">
    <source>
        <dbReference type="ARBA" id="ARBA00022490"/>
    </source>
</evidence>
<dbReference type="InterPro" id="IPR027417">
    <property type="entry name" value="P-loop_NTPase"/>
</dbReference>
<keyword evidence="6" id="KW-0378">Hydrolase</keyword>
<evidence type="ECO:0000256" key="5">
    <source>
        <dbReference type="ARBA" id="ARBA00022741"/>
    </source>
</evidence>
<dbReference type="EMBL" id="GFDF01007711">
    <property type="protein sequence ID" value="JAV06373.1"/>
    <property type="molecule type" value="Transcribed_RNA"/>
</dbReference>
<organism evidence="13">
    <name type="scientific">Nyssomyia neivai</name>
    <dbReference type="NCBI Taxonomy" id="330878"/>
    <lineage>
        <taxon>Eukaryota</taxon>
        <taxon>Metazoa</taxon>
        <taxon>Ecdysozoa</taxon>
        <taxon>Arthropoda</taxon>
        <taxon>Hexapoda</taxon>
        <taxon>Insecta</taxon>
        <taxon>Pterygota</taxon>
        <taxon>Neoptera</taxon>
        <taxon>Endopterygota</taxon>
        <taxon>Diptera</taxon>
        <taxon>Nematocera</taxon>
        <taxon>Psychodoidea</taxon>
        <taxon>Psychodidae</taxon>
        <taxon>Nyssomyia</taxon>
    </lineage>
</organism>
<evidence type="ECO:0000256" key="2">
    <source>
        <dbReference type="ARBA" id="ARBA00005601"/>
    </source>
</evidence>
<dbReference type="AlphaFoldDB" id="A0A1L8DIU1"/>
<protein>
    <recommendedName>
        <fullName evidence="3">RNA helicase</fullName>
        <ecNumber evidence="3">3.6.4.13</ecNumber>
    </recommendedName>
</protein>
<dbReference type="SUPFAM" id="SSF52540">
    <property type="entry name" value="P-loop containing nucleoside triphosphate hydrolases"/>
    <property type="match status" value="1"/>
</dbReference>
<dbReference type="GO" id="GO:0031047">
    <property type="term" value="P:regulatory ncRNA-mediated gene silencing"/>
    <property type="evidence" value="ECO:0007669"/>
    <property type="project" value="UniProtKB-KW"/>
</dbReference>
<dbReference type="GO" id="GO:0032574">
    <property type="term" value="F:5'-3' RNA helicase activity"/>
    <property type="evidence" value="ECO:0007669"/>
    <property type="project" value="InterPro"/>
</dbReference>
<accession>A0A1L8DIU1</accession>
<dbReference type="InterPro" id="IPR049080">
    <property type="entry name" value="MOV-10-like_beta-barrel"/>
</dbReference>
<evidence type="ECO:0000256" key="11">
    <source>
        <dbReference type="SAM" id="MobiDB-lite"/>
    </source>
</evidence>
<evidence type="ECO:0000256" key="8">
    <source>
        <dbReference type="ARBA" id="ARBA00022840"/>
    </source>
</evidence>
<dbReference type="Pfam" id="PF21634">
    <property type="entry name" value="MOV-10_beta-barrel"/>
    <property type="match status" value="1"/>
</dbReference>
<dbReference type="PROSITE" id="PS00028">
    <property type="entry name" value="ZINC_FINGER_C2H2_1"/>
    <property type="match status" value="1"/>
</dbReference>
<evidence type="ECO:0000256" key="1">
    <source>
        <dbReference type="ARBA" id="ARBA00004496"/>
    </source>
</evidence>
<dbReference type="EC" id="3.6.4.13" evidence="3"/>
<dbReference type="Pfam" id="PF13086">
    <property type="entry name" value="AAA_11"/>
    <property type="match status" value="2"/>
</dbReference>
<comment type="catalytic activity">
    <reaction evidence="10">
        <text>ATP + H2O = ADP + phosphate + H(+)</text>
        <dbReference type="Rhea" id="RHEA:13065"/>
        <dbReference type="ChEBI" id="CHEBI:15377"/>
        <dbReference type="ChEBI" id="CHEBI:15378"/>
        <dbReference type="ChEBI" id="CHEBI:30616"/>
        <dbReference type="ChEBI" id="CHEBI:43474"/>
        <dbReference type="ChEBI" id="CHEBI:456216"/>
        <dbReference type="EC" id="3.6.4.13"/>
    </reaction>
</comment>
<dbReference type="GO" id="GO:0003723">
    <property type="term" value="F:RNA binding"/>
    <property type="evidence" value="ECO:0007669"/>
    <property type="project" value="InterPro"/>
</dbReference>
<comment type="subcellular location">
    <subcellularLocation>
        <location evidence="1">Cytoplasm</location>
    </subcellularLocation>
</comment>
<keyword evidence="7" id="KW-0347">Helicase</keyword>
<dbReference type="GO" id="GO:0005524">
    <property type="term" value="F:ATP binding"/>
    <property type="evidence" value="ECO:0007669"/>
    <property type="project" value="UniProtKB-KW"/>
</dbReference>
<dbReference type="InterPro" id="IPR047187">
    <property type="entry name" value="SF1_C_Upf1"/>
</dbReference>
<feature type="compositionally biased region" description="Polar residues" evidence="11">
    <location>
        <begin position="1108"/>
        <end position="1122"/>
    </location>
</feature>
<dbReference type="GO" id="GO:0016787">
    <property type="term" value="F:hydrolase activity"/>
    <property type="evidence" value="ECO:0007669"/>
    <property type="project" value="UniProtKB-KW"/>
</dbReference>
<keyword evidence="4" id="KW-0963">Cytoplasm</keyword>
<dbReference type="InterPro" id="IPR041677">
    <property type="entry name" value="DNA2/NAM7_AAA_11"/>
</dbReference>
<dbReference type="InterPro" id="IPR003593">
    <property type="entry name" value="AAA+_ATPase"/>
</dbReference>
<dbReference type="Pfam" id="PF13087">
    <property type="entry name" value="AAA_12"/>
    <property type="match status" value="1"/>
</dbReference>
<dbReference type="GO" id="GO:0005694">
    <property type="term" value="C:chromosome"/>
    <property type="evidence" value="ECO:0007669"/>
    <property type="project" value="UniProtKB-ARBA"/>
</dbReference>
<evidence type="ECO:0000256" key="9">
    <source>
        <dbReference type="ARBA" id="ARBA00023158"/>
    </source>
</evidence>
<evidence type="ECO:0000256" key="6">
    <source>
        <dbReference type="ARBA" id="ARBA00022801"/>
    </source>
</evidence>
<proteinExistence type="inferred from homology"/>
<feature type="region of interest" description="Disordered" evidence="11">
    <location>
        <begin position="948"/>
        <end position="983"/>
    </location>
</feature>
<dbReference type="InterPro" id="IPR041679">
    <property type="entry name" value="DNA2/NAM7-like_C"/>
</dbReference>
<dbReference type="Gene3D" id="3.40.50.300">
    <property type="entry name" value="P-loop containing nucleotide triphosphate hydrolases"/>
    <property type="match status" value="2"/>
</dbReference>
<dbReference type="InterPro" id="IPR026122">
    <property type="entry name" value="MOV-10/SDE3_DEXXQ/H-box"/>
</dbReference>
<dbReference type="InterPro" id="IPR013087">
    <property type="entry name" value="Znf_C2H2_type"/>
</dbReference>
<dbReference type="FunFam" id="3.40.50.300:FF:000326">
    <property type="entry name" value="P-loop containing nucleoside triphosphate hydrolase"/>
    <property type="match status" value="1"/>
</dbReference>
<evidence type="ECO:0000259" key="12">
    <source>
        <dbReference type="PROSITE" id="PS00028"/>
    </source>
</evidence>
<dbReference type="PANTHER" id="PTHR45418">
    <property type="entry name" value="CANCER/TESTIS ANTIGEN 55"/>
    <property type="match status" value="1"/>
</dbReference>
<feature type="domain" description="C2H2-type" evidence="12">
    <location>
        <begin position="161"/>
        <end position="181"/>
    </location>
</feature>
<feature type="region of interest" description="Disordered" evidence="11">
    <location>
        <begin position="1100"/>
        <end position="1122"/>
    </location>
</feature>